<feature type="compositionally biased region" description="Low complexity" evidence="1">
    <location>
        <begin position="218"/>
        <end position="239"/>
    </location>
</feature>
<dbReference type="OrthoDB" id="60033at2759"/>
<organism evidence="2 3">
    <name type="scientific">Macrolepiota fuliginosa MF-IS2</name>
    <dbReference type="NCBI Taxonomy" id="1400762"/>
    <lineage>
        <taxon>Eukaryota</taxon>
        <taxon>Fungi</taxon>
        <taxon>Dikarya</taxon>
        <taxon>Basidiomycota</taxon>
        <taxon>Agaricomycotina</taxon>
        <taxon>Agaricomycetes</taxon>
        <taxon>Agaricomycetidae</taxon>
        <taxon>Agaricales</taxon>
        <taxon>Agaricineae</taxon>
        <taxon>Agaricaceae</taxon>
        <taxon>Macrolepiota</taxon>
    </lineage>
</organism>
<dbReference type="Proteomes" id="UP000807342">
    <property type="component" value="Unassembled WGS sequence"/>
</dbReference>
<proteinExistence type="predicted"/>
<evidence type="ECO:0000313" key="3">
    <source>
        <dbReference type="Proteomes" id="UP000807342"/>
    </source>
</evidence>
<reference evidence="2" key="1">
    <citation type="submission" date="2020-11" db="EMBL/GenBank/DDBJ databases">
        <authorList>
            <consortium name="DOE Joint Genome Institute"/>
            <person name="Ahrendt S."/>
            <person name="Riley R."/>
            <person name="Andreopoulos W."/>
            <person name="Labutti K."/>
            <person name="Pangilinan J."/>
            <person name="Ruiz-Duenas F.J."/>
            <person name="Barrasa J.M."/>
            <person name="Sanchez-Garcia M."/>
            <person name="Camarero S."/>
            <person name="Miyauchi S."/>
            <person name="Serrano A."/>
            <person name="Linde D."/>
            <person name="Babiker R."/>
            <person name="Drula E."/>
            <person name="Ayuso-Fernandez I."/>
            <person name="Pacheco R."/>
            <person name="Padilla G."/>
            <person name="Ferreira P."/>
            <person name="Barriuso J."/>
            <person name="Kellner H."/>
            <person name="Castanera R."/>
            <person name="Alfaro M."/>
            <person name="Ramirez L."/>
            <person name="Pisabarro A.G."/>
            <person name="Kuo A."/>
            <person name="Tritt A."/>
            <person name="Lipzen A."/>
            <person name="He G."/>
            <person name="Yan M."/>
            <person name="Ng V."/>
            <person name="Cullen D."/>
            <person name="Martin F."/>
            <person name="Rosso M.-N."/>
            <person name="Henrissat B."/>
            <person name="Hibbett D."/>
            <person name="Martinez A.T."/>
            <person name="Grigoriev I.V."/>
        </authorList>
    </citation>
    <scope>NUCLEOTIDE SEQUENCE</scope>
    <source>
        <strain evidence="2">MF-IS2</strain>
    </source>
</reference>
<feature type="region of interest" description="Disordered" evidence="1">
    <location>
        <begin position="211"/>
        <end position="266"/>
    </location>
</feature>
<keyword evidence="3" id="KW-1185">Reference proteome</keyword>
<dbReference type="AlphaFoldDB" id="A0A9P5XS86"/>
<accession>A0A9P5XS86</accession>
<name>A0A9P5XS86_9AGAR</name>
<feature type="region of interest" description="Disordered" evidence="1">
    <location>
        <begin position="289"/>
        <end position="359"/>
    </location>
</feature>
<feature type="compositionally biased region" description="Pro residues" evidence="1">
    <location>
        <begin position="291"/>
        <end position="302"/>
    </location>
</feature>
<sequence>MRDENRRMWEQLSMERKKVDKLVSVVNRLWETVQKGFPGSVPPFPTDLFTDPNSNAGDNPNIYITSPTSSSARYPPPLSINFNQPLQSIQSPSSSPTSTDFPHNHQHHTHPSLSRQHSFQHVGFSSGGQSGNGGGPASRAPETGDTTTPSSPSGMECVYDSEDPTGSGNGVNGTQNSGTTAPSSLLGLPGITAAGGVGGIGNVGVSGVKRSSRARSDSAPLGPYSYGSPGAGTSSPGGPLAVGSSWLGGRPRSGSGLVAVSRPGTGTGMGMGSLGRNMGNLSGLANLNSPPTVPTGGAPPPTVNGVGGAGGDTGGVPPQTSGVIPTSASSGSVNSLMGGGAIGAGPTGMGSVVSDGSGR</sequence>
<feature type="compositionally biased region" description="Polar residues" evidence="1">
    <location>
        <begin position="172"/>
        <end position="183"/>
    </location>
</feature>
<evidence type="ECO:0000313" key="2">
    <source>
        <dbReference type="EMBL" id="KAF9454441.1"/>
    </source>
</evidence>
<protein>
    <submittedName>
        <fullName evidence="2">Uncharacterized protein</fullName>
    </submittedName>
</protein>
<feature type="compositionally biased region" description="Gly residues" evidence="1">
    <location>
        <begin position="125"/>
        <end position="136"/>
    </location>
</feature>
<gene>
    <name evidence="2" type="ORF">P691DRAFT_656117</name>
</gene>
<comment type="caution">
    <text evidence="2">The sequence shown here is derived from an EMBL/GenBank/DDBJ whole genome shotgun (WGS) entry which is preliminary data.</text>
</comment>
<feature type="region of interest" description="Disordered" evidence="1">
    <location>
        <begin position="47"/>
        <end position="184"/>
    </location>
</feature>
<feature type="compositionally biased region" description="Low complexity" evidence="1">
    <location>
        <begin position="84"/>
        <end position="98"/>
    </location>
</feature>
<feature type="compositionally biased region" description="Polar residues" evidence="1">
    <location>
        <begin position="319"/>
        <end position="335"/>
    </location>
</feature>
<evidence type="ECO:0000256" key="1">
    <source>
        <dbReference type="SAM" id="MobiDB-lite"/>
    </source>
</evidence>
<feature type="compositionally biased region" description="Gly residues" evidence="1">
    <location>
        <begin position="337"/>
        <end position="348"/>
    </location>
</feature>
<feature type="compositionally biased region" description="Gly residues" evidence="1">
    <location>
        <begin position="305"/>
        <end position="314"/>
    </location>
</feature>
<dbReference type="EMBL" id="MU151054">
    <property type="protein sequence ID" value="KAF9454441.1"/>
    <property type="molecule type" value="Genomic_DNA"/>
</dbReference>
<feature type="compositionally biased region" description="Polar residues" evidence="1">
    <location>
        <begin position="51"/>
        <end position="72"/>
    </location>
</feature>